<feature type="transmembrane region" description="Helical" evidence="6">
    <location>
        <begin position="155"/>
        <end position="184"/>
    </location>
</feature>
<proteinExistence type="predicted"/>
<dbReference type="KEGG" id="ntp:CRH09_25715"/>
<evidence type="ECO:0000313" key="8">
    <source>
        <dbReference type="Proteomes" id="UP000221961"/>
    </source>
</evidence>
<dbReference type="EMBL" id="CP023778">
    <property type="protein sequence ID" value="ATL69067.1"/>
    <property type="molecule type" value="Genomic_DNA"/>
</dbReference>
<dbReference type="AlphaFoldDB" id="A0A291RNY9"/>
<evidence type="ECO:0000313" key="7">
    <source>
        <dbReference type="EMBL" id="ATL69067.1"/>
    </source>
</evidence>
<protein>
    <submittedName>
        <fullName evidence="7">MFS transporter</fullName>
    </submittedName>
</protein>
<dbReference type="Proteomes" id="UP000221961">
    <property type="component" value="Chromosome"/>
</dbReference>
<evidence type="ECO:0000256" key="1">
    <source>
        <dbReference type="ARBA" id="ARBA00004651"/>
    </source>
</evidence>
<reference evidence="7 8" key="1">
    <citation type="submission" date="2017-10" db="EMBL/GenBank/DDBJ databases">
        <title>Comparative genomics between pathogenic Norcardia.</title>
        <authorList>
            <person name="Zeng L."/>
        </authorList>
    </citation>
    <scope>NUCLEOTIDE SEQUENCE [LARGE SCALE GENOMIC DNA]</scope>
    <source>
        <strain evidence="7 8">NC_YFY_NT001</strain>
    </source>
</reference>
<evidence type="ECO:0000256" key="2">
    <source>
        <dbReference type="ARBA" id="ARBA00022475"/>
    </source>
</evidence>
<dbReference type="PANTHER" id="PTHR23513">
    <property type="entry name" value="INTEGRAL MEMBRANE EFFLUX PROTEIN-RELATED"/>
    <property type="match status" value="1"/>
</dbReference>
<organism evidence="7 8">
    <name type="scientific">Nocardia terpenica</name>
    <dbReference type="NCBI Taxonomy" id="455432"/>
    <lineage>
        <taxon>Bacteria</taxon>
        <taxon>Bacillati</taxon>
        <taxon>Actinomycetota</taxon>
        <taxon>Actinomycetes</taxon>
        <taxon>Mycobacteriales</taxon>
        <taxon>Nocardiaceae</taxon>
        <taxon>Nocardia</taxon>
    </lineage>
</organism>
<dbReference type="InterPro" id="IPR011701">
    <property type="entry name" value="MFS"/>
</dbReference>
<dbReference type="Gene3D" id="1.20.1250.20">
    <property type="entry name" value="MFS general substrate transporter like domains"/>
    <property type="match status" value="1"/>
</dbReference>
<dbReference type="Pfam" id="PF07690">
    <property type="entry name" value="MFS_1"/>
    <property type="match status" value="1"/>
</dbReference>
<dbReference type="PANTHER" id="PTHR23513:SF11">
    <property type="entry name" value="STAPHYLOFERRIN A TRANSPORTER"/>
    <property type="match status" value="1"/>
</dbReference>
<evidence type="ECO:0000256" key="6">
    <source>
        <dbReference type="SAM" id="Phobius"/>
    </source>
</evidence>
<evidence type="ECO:0000256" key="3">
    <source>
        <dbReference type="ARBA" id="ARBA00022692"/>
    </source>
</evidence>
<feature type="transmembrane region" description="Helical" evidence="6">
    <location>
        <begin position="305"/>
        <end position="326"/>
    </location>
</feature>
<comment type="subcellular location">
    <subcellularLocation>
        <location evidence="1">Cell membrane</location>
        <topology evidence="1">Multi-pass membrane protein</topology>
    </subcellularLocation>
</comment>
<dbReference type="CDD" id="cd06173">
    <property type="entry name" value="MFS_MefA_like"/>
    <property type="match status" value="1"/>
</dbReference>
<dbReference type="GO" id="GO:0022857">
    <property type="term" value="F:transmembrane transporter activity"/>
    <property type="evidence" value="ECO:0007669"/>
    <property type="project" value="InterPro"/>
</dbReference>
<dbReference type="GO" id="GO:0005886">
    <property type="term" value="C:plasma membrane"/>
    <property type="evidence" value="ECO:0007669"/>
    <property type="project" value="UniProtKB-SubCell"/>
</dbReference>
<gene>
    <name evidence="7" type="ORF">CRH09_25715</name>
</gene>
<keyword evidence="4 6" id="KW-1133">Transmembrane helix</keyword>
<dbReference type="InterPro" id="IPR036259">
    <property type="entry name" value="MFS_trans_sf"/>
</dbReference>
<evidence type="ECO:0000256" key="4">
    <source>
        <dbReference type="ARBA" id="ARBA00022989"/>
    </source>
</evidence>
<sequence length="409" mass="42753">MHQTRLTRQFRRFLLIRLISLLGSAMTPAALALAVLTASHRLGDLGFVLAAQLLPHLALLLIGGVVADRFRRRIVLMVANLGAGLTQAAVAAVLLTGHYSLPVVACLELANGALEAFAAPALRGIVPELVGADALQRANSLLTGTKNATKIGGPMVAGVLVASIGGGWAIAVDAATFLVAAGLLSGISLDTTTPTARTDGLLADLRDGWHAFRGTQWVWVTTLSFFLINLCVTGVWQILGPALTNSRDGAFAWGLVLGIRAVGLLAMTALMFRYTVRHLLRAGQLAGACGGCALLALGLHADLPWLLACAFIAGMGFTAVAVAWDVSVQQHIPRDLLSRVGAYSDLLSYMAIPLGQLLVAPAARWWGADHVALVSGITFAAAALTPLLSPAVRNLRTNPTPTTVAGDRR</sequence>
<feature type="transmembrane region" description="Helical" evidence="6">
    <location>
        <begin position="346"/>
        <end position="366"/>
    </location>
</feature>
<evidence type="ECO:0000256" key="5">
    <source>
        <dbReference type="ARBA" id="ARBA00023136"/>
    </source>
</evidence>
<feature type="transmembrane region" description="Helical" evidence="6">
    <location>
        <begin position="251"/>
        <end position="272"/>
    </location>
</feature>
<feature type="transmembrane region" description="Helical" evidence="6">
    <location>
        <begin position="74"/>
        <end position="95"/>
    </location>
</feature>
<feature type="transmembrane region" description="Helical" evidence="6">
    <location>
        <begin position="372"/>
        <end position="392"/>
    </location>
</feature>
<name>A0A291RNY9_9NOCA</name>
<dbReference type="RefSeq" id="WP_098696115.1">
    <property type="nucleotide sequence ID" value="NZ_CP023778.1"/>
</dbReference>
<feature type="transmembrane region" description="Helical" evidence="6">
    <location>
        <begin position="48"/>
        <end position="67"/>
    </location>
</feature>
<feature type="transmembrane region" description="Helical" evidence="6">
    <location>
        <begin position="279"/>
        <end position="299"/>
    </location>
</feature>
<keyword evidence="3 6" id="KW-0812">Transmembrane</keyword>
<keyword evidence="5 6" id="KW-0472">Membrane</keyword>
<keyword evidence="2" id="KW-1003">Cell membrane</keyword>
<feature type="transmembrane region" description="Helical" evidence="6">
    <location>
        <begin position="217"/>
        <end position="239"/>
    </location>
</feature>
<dbReference type="SUPFAM" id="SSF103473">
    <property type="entry name" value="MFS general substrate transporter"/>
    <property type="match status" value="1"/>
</dbReference>
<dbReference type="GeneID" id="88360731"/>
<accession>A0A291RNY9</accession>